<feature type="region of interest" description="Disordered" evidence="1">
    <location>
        <begin position="1"/>
        <end position="118"/>
    </location>
</feature>
<reference evidence="2" key="1">
    <citation type="journal article" date="2022" name="bioRxiv">
        <title>Sequencing and chromosome-scale assembly of the giantPleurodeles waltlgenome.</title>
        <authorList>
            <person name="Brown T."/>
            <person name="Elewa A."/>
            <person name="Iarovenko S."/>
            <person name="Subramanian E."/>
            <person name="Araus A.J."/>
            <person name="Petzold A."/>
            <person name="Susuki M."/>
            <person name="Suzuki K.-i.T."/>
            <person name="Hayashi T."/>
            <person name="Toyoda A."/>
            <person name="Oliveira C."/>
            <person name="Osipova E."/>
            <person name="Leigh N.D."/>
            <person name="Simon A."/>
            <person name="Yun M.H."/>
        </authorList>
    </citation>
    <scope>NUCLEOTIDE SEQUENCE</scope>
    <source>
        <strain evidence="2">20211129_DDA</strain>
        <tissue evidence="2">Liver</tissue>
    </source>
</reference>
<comment type="caution">
    <text evidence="2">The sequence shown here is derived from an EMBL/GenBank/DDBJ whole genome shotgun (WGS) entry which is preliminary data.</text>
</comment>
<feature type="compositionally biased region" description="Basic and acidic residues" evidence="1">
    <location>
        <begin position="43"/>
        <end position="59"/>
    </location>
</feature>
<name>A0AAV7NQQ1_PLEWA</name>
<keyword evidence="3" id="KW-1185">Reference proteome</keyword>
<dbReference type="Proteomes" id="UP001066276">
    <property type="component" value="Chromosome 8"/>
</dbReference>
<proteinExistence type="predicted"/>
<feature type="compositionally biased region" description="Polar residues" evidence="1">
    <location>
        <begin position="1"/>
        <end position="11"/>
    </location>
</feature>
<dbReference type="AlphaFoldDB" id="A0AAV7NQQ1"/>
<organism evidence="2 3">
    <name type="scientific">Pleurodeles waltl</name>
    <name type="common">Iberian ribbed newt</name>
    <dbReference type="NCBI Taxonomy" id="8319"/>
    <lineage>
        <taxon>Eukaryota</taxon>
        <taxon>Metazoa</taxon>
        <taxon>Chordata</taxon>
        <taxon>Craniata</taxon>
        <taxon>Vertebrata</taxon>
        <taxon>Euteleostomi</taxon>
        <taxon>Amphibia</taxon>
        <taxon>Batrachia</taxon>
        <taxon>Caudata</taxon>
        <taxon>Salamandroidea</taxon>
        <taxon>Salamandridae</taxon>
        <taxon>Pleurodelinae</taxon>
        <taxon>Pleurodeles</taxon>
    </lineage>
</organism>
<evidence type="ECO:0000256" key="1">
    <source>
        <dbReference type="SAM" id="MobiDB-lite"/>
    </source>
</evidence>
<sequence length="155" mass="17054">MSRLSSDTATASEWRCSCGRESGVTRYHGDRGAGVSDVTPDFRVQEREKREDGRERAAEEPDAVDSQTDETTKTESEEDEEPKTQTGTTDCLRDSGGTENQEPSEDTPKSRHIPGGAWLTKVQSFLRDSQLLKREMGGRRGEDRVGEKGVGEGSS</sequence>
<feature type="region of interest" description="Disordered" evidence="1">
    <location>
        <begin position="132"/>
        <end position="155"/>
    </location>
</feature>
<evidence type="ECO:0000313" key="3">
    <source>
        <dbReference type="Proteomes" id="UP001066276"/>
    </source>
</evidence>
<protein>
    <submittedName>
        <fullName evidence="2">Uncharacterized protein</fullName>
    </submittedName>
</protein>
<dbReference type="EMBL" id="JANPWB010000012">
    <property type="protein sequence ID" value="KAJ1117854.1"/>
    <property type="molecule type" value="Genomic_DNA"/>
</dbReference>
<accession>A0AAV7NQQ1</accession>
<gene>
    <name evidence="2" type="ORF">NDU88_006050</name>
</gene>
<evidence type="ECO:0000313" key="2">
    <source>
        <dbReference type="EMBL" id="KAJ1117854.1"/>
    </source>
</evidence>